<name>A0A7M2T0W0_STRCW</name>
<organism evidence="2 3">
    <name type="scientific">Streptomyces chromofuscus</name>
    <dbReference type="NCBI Taxonomy" id="42881"/>
    <lineage>
        <taxon>Bacteria</taxon>
        <taxon>Bacillati</taxon>
        <taxon>Actinomycetota</taxon>
        <taxon>Actinomycetes</taxon>
        <taxon>Kitasatosporales</taxon>
        <taxon>Streptomycetaceae</taxon>
        <taxon>Streptomyces</taxon>
    </lineage>
</organism>
<evidence type="ECO:0000313" key="2">
    <source>
        <dbReference type="EMBL" id="QOV42290.1"/>
    </source>
</evidence>
<dbReference type="Proteomes" id="UP000594008">
    <property type="component" value="Chromosome"/>
</dbReference>
<protein>
    <submittedName>
        <fullName evidence="2">Uncharacterized protein</fullName>
    </submittedName>
</protein>
<evidence type="ECO:0000256" key="1">
    <source>
        <dbReference type="SAM" id="Coils"/>
    </source>
</evidence>
<feature type="coiled-coil region" evidence="1">
    <location>
        <begin position="39"/>
        <end position="66"/>
    </location>
</feature>
<dbReference type="EMBL" id="CP063374">
    <property type="protein sequence ID" value="QOV42290.1"/>
    <property type="molecule type" value="Genomic_DNA"/>
</dbReference>
<proteinExistence type="predicted"/>
<accession>A0A7M2T0W0</accession>
<dbReference type="KEGG" id="schf:IPT68_20855"/>
<dbReference type="RefSeq" id="WP_189701333.1">
    <property type="nucleotide sequence ID" value="NZ_BMTA01000026.1"/>
</dbReference>
<keyword evidence="1" id="KW-0175">Coiled coil</keyword>
<gene>
    <name evidence="2" type="ORF">IPT68_20855</name>
</gene>
<dbReference type="AlphaFoldDB" id="A0A7M2T0W0"/>
<sequence>MSGQNFYFGDNVNMHGGTGHTGFVKGQVAAANVTGAAASTDLQAAVQHLLQVVEELRDRLPAAEGEVLDDYLPAITADTATVPPQARHRALYAVAGIAATVGALGQPVVEAVNKVLELLAA</sequence>
<evidence type="ECO:0000313" key="3">
    <source>
        <dbReference type="Proteomes" id="UP000594008"/>
    </source>
</evidence>
<keyword evidence="3" id="KW-1185">Reference proteome</keyword>
<reference evidence="2 3" key="1">
    <citation type="submission" date="2020-10" db="EMBL/GenBank/DDBJ databases">
        <title>Streptomyces chromofuscus complate genome analysis.</title>
        <authorList>
            <person name="Anwar N."/>
        </authorList>
    </citation>
    <scope>NUCLEOTIDE SEQUENCE [LARGE SCALE GENOMIC DNA]</scope>
    <source>
        <strain evidence="2 3">DSM 40273</strain>
    </source>
</reference>